<accession>A0A650CGM5</accession>
<reference evidence="2 3" key="1">
    <citation type="submission" date="2019-10" db="EMBL/GenBank/DDBJ databases">
        <title>Genome Sequences from Six Type Strain Members of the Archaeal Family Sulfolobaceae: Acidianus ambivalens, Acidianus infernus, Metallosphaera prunae, Stygiolobus azoricus, Sulfolobus metallicus, and Sulfurisphaera ohwakuensis.</title>
        <authorList>
            <person name="Counts J.A."/>
            <person name="Kelly R.M."/>
        </authorList>
    </citation>
    <scope>NUCLEOTIDE SEQUENCE [LARGE SCALE GENOMIC DNA]</scope>
    <source>
        <strain evidence="2 3">TA-1</strain>
    </source>
</reference>
<reference evidence="1 4" key="2">
    <citation type="submission" date="2020-08" db="EMBL/GenBank/DDBJ databases">
        <title>Genomic Encyclopedia of Type Strains, Phase IV (KMG-IV): sequencing the most valuable type-strain genomes for metagenomic binning, comparative biology and taxonomic classification.</title>
        <authorList>
            <person name="Goeker M."/>
        </authorList>
    </citation>
    <scope>NUCLEOTIDE SEQUENCE [LARGE SCALE GENOMIC DNA]</scope>
    <source>
        <strain evidence="1 4">DSM 12421</strain>
    </source>
</reference>
<dbReference type="Proteomes" id="UP000427373">
    <property type="component" value="Chromosome"/>
</dbReference>
<gene>
    <name evidence="2" type="ORF">D1869_07290</name>
    <name evidence="1" type="ORF">HNQ62_000270</name>
</gene>
<name>A0A650CGM5_SULOH</name>
<dbReference type="EMBL" id="JACHFY010000001">
    <property type="protein sequence ID" value="MBB5252552.1"/>
    <property type="molecule type" value="Genomic_DNA"/>
</dbReference>
<dbReference type="RefSeq" id="WP_156014539.1">
    <property type="nucleotide sequence ID" value="NZ_AP031374.1"/>
</dbReference>
<dbReference type="Proteomes" id="UP000582213">
    <property type="component" value="Unassembled WGS sequence"/>
</dbReference>
<keyword evidence="3" id="KW-1185">Reference proteome</keyword>
<evidence type="ECO:0000313" key="2">
    <source>
        <dbReference type="EMBL" id="QGR17004.1"/>
    </source>
</evidence>
<evidence type="ECO:0000313" key="3">
    <source>
        <dbReference type="Proteomes" id="UP000427373"/>
    </source>
</evidence>
<dbReference type="AlphaFoldDB" id="A0A650CGM5"/>
<dbReference type="OrthoDB" id="40645at2157"/>
<evidence type="ECO:0000313" key="1">
    <source>
        <dbReference type="EMBL" id="MBB5252552.1"/>
    </source>
</evidence>
<organism evidence="2 3">
    <name type="scientific">Sulfurisphaera ohwakuensis</name>
    <dbReference type="NCBI Taxonomy" id="69656"/>
    <lineage>
        <taxon>Archaea</taxon>
        <taxon>Thermoproteota</taxon>
        <taxon>Thermoprotei</taxon>
        <taxon>Sulfolobales</taxon>
        <taxon>Sulfolobaceae</taxon>
        <taxon>Sulfurisphaera</taxon>
    </lineage>
</organism>
<protein>
    <submittedName>
        <fullName evidence="2">Uncharacterized protein</fullName>
    </submittedName>
</protein>
<dbReference type="GeneID" id="95642501"/>
<proteinExistence type="predicted"/>
<evidence type="ECO:0000313" key="4">
    <source>
        <dbReference type="Proteomes" id="UP000582213"/>
    </source>
</evidence>
<dbReference type="EMBL" id="CP045484">
    <property type="protein sequence ID" value="QGR17004.1"/>
    <property type="molecule type" value="Genomic_DNA"/>
</dbReference>
<dbReference type="KEGG" id="soh:D1869_07290"/>
<sequence length="65" mass="7353">MKRAEVLIVEDLRGDRKVDENRVSEIIEKINGVDEIIINKITLPTETGDDDLLGVHIIVREIAET</sequence>